<keyword evidence="9" id="KW-1185">Reference proteome</keyword>
<comment type="caution">
    <text evidence="8">The sequence shown here is derived from an EMBL/GenBank/DDBJ whole genome shotgun (WGS) entry which is preliminary data.</text>
</comment>
<dbReference type="InterPro" id="IPR000515">
    <property type="entry name" value="MetI-like"/>
</dbReference>
<dbReference type="CDD" id="cd06261">
    <property type="entry name" value="TM_PBP2"/>
    <property type="match status" value="1"/>
</dbReference>
<comment type="subcellular location">
    <subcellularLocation>
        <location evidence="1 6">Cell membrane</location>
        <topology evidence="1 6">Multi-pass membrane protein</topology>
    </subcellularLocation>
</comment>
<keyword evidence="2 6" id="KW-0813">Transport</keyword>
<dbReference type="NCBIfam" id="TIGR01097">
    <property type="entry name" value="PhnE"/>
    <property type="match status" value="1"/>
</dbReference>
<accession>A0ABU5VZP6</accession>
<keyword evidence="3 6" id="KW-0812">Transmembrane</keyword>
<name>A0ABU5VZP6_9BACT</name>
<sequence>MQTFKKMIENMQIKSKTFWLSGFYLFIVILCIFSFNVESDLSFGRRPWNNLVRTFKELAQPSFLRVWTGNENYEFKNDEGVVLRSENQKELEKSFLGALMRAGWMTFKIATLGSALAAVTGFLLSWPASKKLNFPKPVFYLSNIIINFFRSIHSLVFGLMLVGIVGLGPMAGILAIALHSTGSYGKLFLESIDSLDLVEADALRLSGAGRIQIFFHAIWPELLPQFLSTHLYVWEYNMRDSAVLGLVGAGGLGLLLSDAVSLFQWQRLSTILLFLFILVSGFSLISNKIREGLLA</sequence>
<feature type="transmembrane region" description="Helical" evidence="6">
    <location>
        <begin position="17"/>
        <end position="37"/>
    </location>
</feature>
<feature type="transmembrane region" description="Helical" evidence="6">
    <location>
        <begin position="148"/>
        <end position="178"/>
    </location>
</feature>
<reference evidence="8 9" key="1">
    <citation type="submission" date="2023-11" db="EMBL/GenBank/DDBJ databases">
        <title>A Novel Polar Bacteriovorax (B. antarcticus) Isolated from the Biocrust in Antarctica.</title>
        <authorList>
            <person name="Mun W."/>
            <person name="Choi S.Y."/>
            <person name="Mitchell R.J."/>
        </authorList>
    </citation>
    <scope>NUCLEOTIDE SEQUENCE [LARGE SCALE GENOMIC DNA]</scope>
    <source>
        <strain evidence="8 9">PP10</strain>
    </source>
</reference>
<evidence type="ECO:0000256" key="2">
    <source>
        <dbReference type="ARBA" id="ARBA00022448"/>
    </source>
</evidence>
<comment type="similarity">
    <text evidence="6">Belongs to the binding-protein-dependent transport system permease family.</text>
</comment>
<dbReference type="InterPro" id="IPR035906">
    <property type="entry name" value="MetI-like_sf"/>
</dbReference>
<dbReference type="RefSeq" id="WP_323578818.1">
    <property type="nucleotide sequence ID" value="NZ_JAYGJQ010000003.1"/>
</dbReference>
<feature type="transmembrane region" description="Helical" evidence="6">
    <location>
        <begin position="242"/>
        <end position="262"/>
    </location>
</feature>
<dbReference type="InterPro" id="IPR005769">
    <property type="entry name" value="PhnE/PtxC"/>
</dbReference>
<protein>
    <submittedName>
        <fullName evidence="8">Phosphonate ABC transporter, permease protein PhnE</fullName>
    </submittedName>
</protein>
<dbReference type="PROSITE" id="PS50928">
    <property type="entry name" value="ABC_TM1"/>
    <property type="match status" value="1"/>
</dbReference>
<keyword evidence="5 6" id="KW-0472">Membrane</keyword>
<dbReference type="Gene3D" id="1.10.3720.10">
    <property type="entry name" value="MetI-like"/>
    <property type="match status" value="1"/>
</dbReference>
<gene>
    <name evidence="8" type="primary">phnE</name>
    <name evidence="8" type="ORF">SHI21_19455</name>
</gene>
<dbReference type="PANTHER" id="PTHR30043:SF10">
    <property type="entry name" value="PHOSPHONATES-BINDING PERIPLASMIC PROTEIN"/>
    <property type="match status" value="1"/>
</dbReference>
<evidence type="ECO:0000256" key="6">
    <source>
        <dbReference type="RuleBase" id="RU363032"/>
    </source>
</evidence>
<evidence type="ECO:0000256" key="4">
    <source>
        <dbReference type="ARBA" id="ARBA00022989"/>
    </source>
</evidence>
<dbReference type="Proteomes" id="UP001302274">
    <property type="component" value="Unassembled WGS sequence"/>
</dbReference>
<feature type="transmembrane region" description="Helical" evidence="6">
    <location>
        <begin position="109"/>
        <end position="128"/>
    </location>
</feature>
<proteinExistence type="inferred from homology"/>
<feature type="transmembrane region" description="Helical" evidence="6">
    <location>
        <begin position="268"/>
        <end position="285"/>
    </location>
</feature>
<dbReference type="EMBL" id="JAYGJQ010000003">
    <property type="protein sequence ID" value="MEA9358422.1"/>
    <property type="molecule type" value="Genomic_DNA"/>
</dbReference>
<evidence type="ECO:0000256" key="5">
    <source>
        <dbReference type="ARBA" id="ARBA00023136"/>
    </source>
</evidence>
<keyword evidence="4 6" id="KW-1133">Transmembrane helix</keyword>
<evidence type="ECO:0000259" key="7">
    <source>
        <dbReference type="PROSITE" id="PS50928"/>
    </source>
</evidence>
<dbReference type="PANTHER" id="PTHR30043">
    <property type="entry name" value="PHOSPHONATES TRANSPORT SYSTEM PERMEASE PROTEIN"/>
    <property type="match status" value="1"/>
</dbReference>
<evidence type="ECO:0000256" key="1">
    <source>
        <dbReference type="ARBA" id="ARBA00004651"/>
    </source>
</evidence>
<evidence type="ECO:0000313" key="8">
    <source>
        <dbReference type="EMBL" id="MEA9358422.1"/>
    </source>
</evidence>
<dbReference type="SUPFAM" id="SSF161098">
    <property type="entry name" value="MetI-like"/>
    <property type="match status" value="1"/>
</dbReference>
<organism evidence="8 9">
    <name type="scientific">Bacteriovorax antarcticus</name>
    <dbReference type="NCBI Taxonomy" id="3088717"/>
    <lineage>
        <taxon>Bacteria</taxon>
        <taxon>Pseudomonadati</taxon>
        <taxon>Bdellovibrionota</taxon>
        <taxon>Bacteriovoracia</taxon>
        <taxon>Bacteriovoracales</taxon>
        <taxon>Bacteriovoracaceae</taxon>
        <taxon>Bacteriovorax</taxon>
    </lineage>
</organism>
<dbReference type="Pfam" id="PF00528">
    <property type="entry name" value="BPD_transp_1"/>
    <property type="match status" value="1"/>
</dbReference>
<evidence type="ECO:0000256" key="3">
    <source>
        <dbReference type="ARBA" id="ARBA00022692"/>
    </source>
</evidence>
<evidence type="ECO:0000313" key="9">
    <source>
        <dbReference type="Proteomes" id="UP001302274"/>
    </source>
</evidence>
<feature type="domain" description="ABC transmembrane type-1" evidence="7">
    <location>
        <begin position="103"/>
        <end position="286"/>
    </location>
</feature>